<dbReference type="GO" id="GO:0003678">
    <property type="term" value="F:DNA helicase activity"/>
    <property type="evidence" value="ECO:0007669"/>
    <property type="project" value="UniProtKB-ARBA"/>
</dbReference>
<dbReference type="InterPro" id="IPR029493">
    <property type="entry name" value="RecD2-like_HHH"/>
</dbReference>
<gene>
    <name evidence="6" type="ORF">FZC83_02245</name>
</gene>
<dbReference type="Pfam" id="PF14490">
    <property type="entry name" value="HHH_RecD2"/>
    <property type="match status" value="1"/>
</dbReference>
<feature type="domain" description="ATP-dependent RecD2 DNA helicase SH3" evidence="5">
    <location>
        <begin position="568"/>
        <end position="643"/>
    </location>
</feature>
<dbReference type="Gene3D" id="2.30.30.940">
    <property type="match status" value="1"/>
</dbReference>
<evidence type="ECO:0000256" key="1">
    <source>
        <dbReference type="ARBA" id="ARBA00022741"/>
    </source>
</evidence>
<dbReference type="Pfam" id="PF13604">
    <property type="entry name" value="AAA_30"/>
    <property type="match status" value="1"/>
</dbReference>
<dbReference type="AlphaFoldDB" id="A0A5D4RYK4"/>
<evidence type="ECO:0000259" key="4">
    <source>
        <dbReference type="Pfam" id="PF14490"/>
    </source>
</evidence>
<dbReference type="Proteomes" id="UP000322997">
    <property type="component" value="Unassembled WGS sequence"/>
</dbReference>
<evidence type="ECO:0000259" key="5">
    <source>
        <dbReference type="Pfam" id="PF18335"/>
    </source>
</evidence>
<dbReference type="GO" id="GO:0005524">
    <property type="term" value="F:ATP binding"/>
    <property type="evidence" value="ECO:0007669"/>
    <property type="project" value="UniProtKB-KW"/>
</dbReference>
<dbReference type="Gene3D" id="1.10.10.2220">
    <property type="match status" value="1"/>
</dbReference>
<dbReference type="RefSeq" id="WP_148984450.1">
    <property type="nucleotide sequence ID" value="NZ_JBNILK010000001.1"/>
</dbReference>
<dbReference type="InterPro" id="IPR050534">
    <property type="entry name" value="Coronavir_polyprotein_1ab"/>
</dbReference>
<dbReference type="InterPro" id="IPR041451">
    <property type="entry name" value="RecD2_SH13"/>
</dbReference>
<dbReference type="CDD" id="cd18809">
    <property type="entry name" value="SF1_C_RecD"/>
    <property type="match status" value="1"/>
</dbReference>
<name>A0A5D4RYK4_9BACI</name>
<keyword evidence="1" id="KW-0547">Nucleotide-binding</keyword>
<dbReference type="PANTHER" id="PTHR43788">
    <property type="entry name" value="DNA2/NAM7 HELICASE FAMILY MEMBER"/>
    <property type="match status" value="1"/>
</dbReference>
<organism evidence="6 7">
    <name type="scientific">Rossellomorea marisflavi</name>
    <dbReference type="NCBI Taxonomy" id="189381"/>
    <lineage>
        <taxon>Bacteria</taxon>
        <taxon>Bacillati</taxon>
        <taxon>Bacillota</taxon>
        <taxon>Bacilli</taxon>
        <taxon>Bacillales</taxon>
        <taxon>Bacillaceae</taxon>
        <taxon>Rossellomorea</taxon>
    </lineage>
</organism>
<dbReference type="InterPro" id="IPR027417">
    <property type="entry name" value="P-loop_NTPase"/>
</dbReference>
<protein>
    <submittedName>
        <fullName evidence="6">AAA family ATPase</fullName>
    </submittedName>
</protein>
<evidence type="ECO:0000259" key="3">
    <source>
        <dbReference type="Pfam" id="PF13538"/>
    </source>
</evidence>
<dbReference type="InterPro" id="IPR027785">
    <property type="entry name" value="UvrD-like_helicase_C"/>
</dbReference>
<dbReference type="CDD" id="cd17933">
    <property type="entry name" value="DEXSc_RecD-like"/>
    <property type="match status" value="1"/>
</dbReference>
<evidence type="ECO:0000313" key="6">
    <source>
        <dbReference type="EMBL" id="TYS56417.1"/>
    </source>
</evidence>
<feature type="domain" description="UvrD-like helicase C-terminal" evidence="3">
    <location>
        <begin position="661"/>
        <end position="708"/>
    </location>
</feature>
<sequence length="739" mass="83817">MEAEQIEIKVLVKKELFYNEADLFGVYSLQPQSNEELIYSYVEKNVYNNFVVSGDVPKLAENKEYDIIIEPSETKKYGKGFSFVAVKGNKPVTVEEQQSYIRAMLAERKAEAIITAYPNHKVLDMMKDNTFDVKKVYGIAEKSYKDIKNTLMSNLDIQEAIVELRKFGVKFKSMKRLIEYFGSASAVVRMIEDNIYNLTIADGFGFKKVDAYALERGDSKTNMNRIQAAIKYILENDSASGHSWMTVDSLENEMFELLKISSNYIEKGIQLAKEDRKLTFIDRKVALVKNYNLEKNVLERLNKLMSSNVKTSKVNPTQAIHHLEKEMGVTYTLEQKEAIQKAIENNVLILNGKGGTGKSFTVKAILRSLEKYSYCCCALSGKASKILADHGLVSMTIHRMLGWDMDGFAFNKEKPLPYDIIVLDEASMVNSYLFNAVLNAMRDDAKLIIVGDSGQLSPIGNANIFYDLLKSETFPQQELTIVQRQAQKSGILSTANMIREGKQVNGRYNYKNQVLGELKDMVLIPVQNKETLFDLVMDICEKYKGKNYLDFQVITGLKDRGDISVQKLNLSLQKIFNPHYETSEVIKIGKYDFRLGDKIIQNGNNYEAGEKGDISVFNGTLGVIKELTIDTSDKKNHRILIDFDGLGDVLYTKDDLVKTELAYAITCHRSQGSTIPHVLFVFDYASYMLLSKEFIYTGITRSSKGCVMLCENAALHHAIQTSHSDKRRTFLYDMIRGEV</sequence>
<keyword evidence="2" id="KW-0067">ATP-binding</keyword>
<evidence type="ECO:0000256" key="2">
    <source>
        <dbReference type="ARBA" id="ARBA00022840"/>
    </source>
</evidence>
<dbReference type="Gene3D" id="3.40.50.300">
    <property type="entry name" value="P-loop containing nucleotide triphosphate hydrolases"/>
    <property type="match status" value="2"/>
</dbReference>
<dbReference type="Pfam" id="PF18335">
    <property type="entry name" value="SH3_13"/>
    <property type="match status" value="1"/>
</dbReference>
<dbReference type="SUPFAM" id="SSF52540">
    <property type="entry name" value="P-loop containing nucleoside triphosphate hydrolases"/>
    <property type="match status" value="2"/>
</dbReference>
<feature type="domain" description="ATP-dependent RecD2 DNA helicase-like helix-hairpin-helix" evidence="4">
    <location>
        <begin position="156"/>
        <end position="243"/>
    </location>
</feature>
<dbReference type="EMBL" id="VTEQ01000001">
    <property type="protein sequence ID" value="TYS56417.1"/>
    <property type="molecule type" value="Genomic_DNA"/>
</dbReference>
<proteinExistence type="predicted"/>
<dbReference type="PANTHER" id="PTHR43788:SF6">
    <property type="entry name" value="DNA HELICASE B"/>
    <property type="match status" value="1"/>
</dbReference>
<reference evidence="6 7" key="1">
    <citation type="submission" date="2019-08" db="EMBL/GenBank/DDBJ databases">
        <title>Bacillus genomes from the desert of Cuatro Cienegas, Coahuila.</title>
        <authorList>
            <person name="Olmedo-Alvarez G."/>
        </authorList>
    </citation>
    <scope>NUCLEOTIDE SEQUENCE [LARGE SCALE GENOMIC DNA]</scope>
    <source>
        <strain evidence="6 7">CH108_3D</strain>
    </source>
</reference>
<evidence type="ECO:0000313" key="7">
    <source>
        <dbReference type="Proteomes" id="UP000322997"/>
    </source>
</evidence>
<comment type="caution">
    <text evidence="6">The sequence shown here is derived from an EMBL/GenBank/DDBJ whole genome shotgun (WGS) entry which is preliminary data.</text>
</comment>
<accession>A0A5D4RYK4</accession>
<dbReference type="Pfam" id="PF13538">
    <property type="entry name" value="UvrD_C_2"/>
    <property type="match status" value="1"/>
</dbReference>